<evidence type="ECO:0000313" key="1">
    <source>
        <dbReference type="EMBL" id="GIY17353.1"/>
    </source>
</evidence>
<organism evidence="1 2">
    <name type="scientific">Caerostris extrusa</name>
    <name type="common">Bark spider</name>
    <name type="synonym">Caerostris bankana</name>
    <dbReference type="NCBI Taxonomy" id="172846"/>
    <lineage>
        <taxon>Eukaryota</taxon>
        <taxon>Metazoa</taxon>
        <taxon>Ecdysozoa</taxon>
        <taxon>Arthropoda</taxon>
        <taxon>Chelicerata</taxon>
        <taxon>Arachnida</taxon>
        <taxon>Araneae</taxon>
        <taxon>Araneomorphae</taxon>
        <taxon>Entelegynae</taxon>
        <taxon>Araneoidea</taxon>
        <taxon>Araneidae</taxon>
        <taxon>Caerostris</taxon>
    </lineage>
</organism>
<comment type="caution">
    <text evidence="1">The sequence shown here is derived from an EMBL/GenBank/DDBJ whole genome shotgun (WGS) entry which is preliminary data.</text>
</comment>
<reference evidence="1 2" key="1">
    <citation type="submission" date="2021-06" db="EMBL/GenBank/DDBJ databases">
        <title>Caerostris extrusa draft genome.</title>
        <authorList>
            <person name="Kono N."/>
            <person name="Arakawa K."/>
        </authorList>
    </citation>
    <scope>NUCLEOTIDE SEQUENCE [LARGE SCALE GENOMIC DNA]</scope>
</reference>
<dbReference type="EMBL" id="BPLR01007504">
    <property type="protein sequence ID" value="GIY17353.1"/>
    <property type="molecule type" value="Genomic_DNA"/>
</dbReference>
<gene>
    <name evidence="1" type="ORF">CEXT_417591</name>
</gene>
<dbReference type="AlphaFoldDB" id="A0AAV4R5Y3"/>
<keyword evidence="2" id="KW-1185">Reference proteome</keyword>
<proteinExistence type="predicted"/>
<sequence length="121" mass="13878">MLHKHVWKRLYTIPEPRLFYSNKTPCSSTPTYKAFVLFPTIPTAKGPILPQQAFLKQTYSVFTNRKSLITHVKSTWPKGDKSIVLFQGTTRIQFSLIRPGIQTIVKSSNRLEPSERALVTM</sequence>
<protein>
    <submittedName>
        <fullName evidence="1">Uncharacterized protein</fullName>
    </submittedName>
</protein>
<name>A0AAV4R5Y3_CAEEX</name>
<evidence type="ECO:0000313" key="2">
    <source>
        <dbReference type="Proteomes" id="UP001054945"/>
    </source>
</evidence>
<accession>A0AAV4R5Y3</accession>
<dbReference type="Proteomes" id="UP001054945">
    <property type="component" value="Unassembled WGS sequence"/>
</dbReference>